<evidence type="ECO:0000256" key="13">
    <source>
        <dbReference type="PROSITE-ProRule" id="PRU10141"/>
    </source>
</evidence>
<dbReference type="PROSITE" id="PS00107">
    <property type="entry name" value="PROTEIN_KINASE_ATP"/>
    <property type="match status" value="1"/>
</dbReference>
<keyword evidence="7" id="KW-0418">Kinase</keyword>
<dbReference type="GO" id="GO:0030247">
    <property type="term" value="F:polysaccharide binding"/>
    <property type="evidence" value="ECO:0007669"/>
    <property type="project" value="InterPro"/>
</dbReference>
<name>A0A8J5CPG9_ZINOF</name>
<keyword evidence="5 15" id="KW-0732">Signal</keyword>
<reference evidence="17 18" key="1">
    <citation type="submission" date="2020-08" db="EMBL/GenBank/DDBJ databases">
        <title>Plant Genome Project.</title>
        <authorList>
            <person name="Zhang R.-G."/>
        </authorList>
    </citation>
    <scope>NUCLEOTIDE SEQUENCE [LARGE SCALE GENOMIC DNA]</scope>
    <source>
        <tissue evidence="17">Rhizome</tissue>
    </source>
</reference>
<dbReference type="GO" id="GO:0007166">
    <property type="term" value="P:cell surface receptor signaling pathway"/>
    <property type="evidence" value="ECO:0007669"/>
    <property type="project" value="InterPro"/>
</dbReference>
<dbReference type="GO" id="GO:0005886">
    <property type="term" value="C:plasma membrane"/>
    <property type="evidence" value="ECO:0007669"/>
    <property type="project" value="TreeGrafter"/>
</dbReference>
<feature type="chain" id="PRO_5035217800" description="Protein kinase domain-containing protein" evidence="15">
    <location>
        <begin position="31"/>
        <end position="713"/>
    </location>
</feature>
<dbReference type="InterPro" id="IPR000719">
    <property type="entry name" value="Prot_kinase_dom"/>
</dbReference>
<feature type="transmembrane region" description="Helical" evidence="14">
    <location>
        <begin position="343"/>
        <end position="369"/>
    </location>
</feature>
<dbReference type="Pfam" id="PF13947">
    <property type="entry name" value="GUB_WAK_bind"/>
    <property type="match status" value="1"/>
</dbReference>
<comment type="subcellular location">
    <subcellularLocation>
        <location evidence="1">Membrane</location>
        <topology evidence="1">Single-pass type I membrane protein</topology>
    </subcellularLocation>
</comment>
<keyword evidence="8 13" id="KW-0067">ATP-binding</keyword>
<evidence type="ECO:0000256" key="7">
    <source>
        <dbReference type="ARBA" id="ARBA00022777"/>
    </source>
</evidence>
<dbReference type="OrthoDB" id="642521at2759"/>
<dbReference type="CDD" id="cd00054">
    <property type="entry name" value="EGF_CA"/>
    <property type="match status" value="1"/>
</dbReference>
<keyword evidence="6 13" id="KW-0547">Nucleotide-binding</keyword>
<dbReference type="GO" id="GO:0005524">
    <property type="term" value="F:ATP binding"/>
    <property type="evidence" value="ECO:0007669"/>
    <property type="project" value="UniProtKB-UniRule"/>
</dbReference>
<evidence type="ECO:0000256" key="5">
    <source>
        <dbReference type="ARBA" id="ARBA00022729"/>
    </source>
</evidence>
<dbReference type="FunFam" id="3.30.200.20:FF:000043">
    <property type="entry name" value="Wall-associated receptor kinase 2"/>
    <property type="match status" value="1"/>
</dbReference>
<dbReference type="InterPro" id="IPR025287">
    <property type="entry name" value="WAK_GUB"/>
</dbReference>
<proteinExistence type="predicted"/>
<dbReference type="PROSITE" id="PS01187">
    <property type="entry name" value="EGF_CA"/>
    <property type="match status" value="1"/>
</dbReference>
<feature type="domain" description="Protein kinase" evidence="16">
    <location>
        <begin position="417"/>
        <end position="699"/>
    </location>
</feature>
<evidence type="ECO:0000313" key="18">
    <source>
        <dbReference type="Proteomes" id="UP000734854"/>
    </source>
</evidence>
<dbReference type="InterPro" id="IPR001881">
    <property type="entry name" value="EGF-like_Ca-bd_dom"/>
</dbReference>
<feature type="signal peptide" evidence="15">
    <location>
        <begin position="1"/>
        <end position="30"/>
    </location>
</feature>
<dbReference type="InterPro" id="IPR000742">
    <property type="entry name" value="EGF"/>
</dbReference>
<evidence type="ECO:0000256" key="3">
    <source>
        <dbReference type="ARBA" id="ARBA00022679"/>
    </source>
</evidence>
<evidence type="ECO:0000256" key="12">
    <source>
        <dbReference type="ARBA" id="ARBA00023180"/>
    </source>
</evidence>
<comment type="caution">
    <text evidence="17">The sequence shown here is derived from an EMBL/GenBank/DDBJ whole genome shotgun (WGS) entry which is preliminary data.</text>
</comment>
<protein>
    <recommendedName>
        <fullName evidence="16">Protein kinase domain-containing protein</fullName>
    </recommendedName>
</protein>
<dbReference type="PROSITE" id="PS00108">
    <property type="entry name" value="PROTEIN_KINASE_ST"/>
    <property type="match status" value="1"/>
</dbReference>
<dbReference type="GO" id="GO:0005509">
    <property type="term" value="F:calcium ion binding"/>
    <property type="evidence" value="ECO:0007669"/>
    <property type="project" value="InterPro"/>
</dbReference>
<keyword evidence="2" id="KW-0723">Serine/threonine-protein kinase</keyword>
<dbReference type="AlphaFoldDB" id="A0A8J5CPG9"/>
<keyword evidence="10 14" id="KW-0472">Membrane</keyword>
<evidence type="ECO:0000256" key="11">
    <source>
        <dbReference type="ARBA" id="ARBA00023157"/>
    </source>
</evidence>
<evidence type="ECO:0000256" key="15">
    <source>
        <dbReference type="SAM" id="SignalP"/>
    </source>
</evidence>
<dbReference type="CDD" id="cd14066">
    <property type="entry name" value="STKc_IRAK"/>
    <property type="match status" value="1"/>
</dbReference>
<dbReference type="PROSITE" id="PS50011">
    <property type="entry name" value="PROTEIN_KINASE_DOM"/>
    <property type="match status" value="1"/>
</dbReference>
<dbReference type="SMR" id="A0A8J5CPG9"/>
<evidence type="ECO:0000256" key="14">
    <source>
        <dbReference type="SAM" id="Phobius"/>
    </source>
</evidence>
<keyword evidence="9 14" id="KW-1133">Transmembrane helix</keyword>
<keyword evidence="11" id="KW-1015">Disulfide bond</keyword>
<evidence type="ECO:0000256" key="1">
    <source>
        <dbReference type="ARBA" id="ARBA00004479"/>
    </source>
</evidence>
<organism evidence="17 18">
    <name type="scientific">Zingiber officinale</name>
    <name type="common">Ginger</name>
    <name type="synonym">Amomum zingiber</name>
    <dbReference type="NCBI Taxonomy" id="94328"/>
    <lineage>
        <taxon>Eukaryota</taxon>
        <taxon>Viridiplantae</taxon>
        <taxon>Streptophyta</taxon>
        <taxon>Embryophyta</taxon>
        <taxon>Tracheophyta</taxon>
        <taxon>Spermatophyta</taxon>
        <taxon>Magnoliopsida</taxon>
        <taxon>Liliopsida</taxon>
        <taxon>Zingiberales</taxon>
        <taxon>Zingiberaceae</taxon>
        <taxon>Zingiber</taxon>
    </lineage>
</organism>
<gene>
    <name evidence="17" type="ORF">ZIOFF_076217</name>
</gene>
<dbReference type="InterPro" id="IPR045274">
    <property type="entry name" value="WAK-like"/>
</dbReference>
<dbReference type="SMART" id="SM00181">
    <property type="entry name" value="EGF"/>
    <property type="match status" value="2"/>
</dbReference>
<dbReference type="Proteomes" id="UP000734854">
    <property type="component" value="Unassembled WGS sequence"/>
</dbReference>
<keyword evidence="3" id="KW-0808">Transferase</keyword>
<accession>A0A8J5CPG9</accession>
<evidence type="ECO:0000256" key="9">
    <source>
        <dbReference type="ARBA" id="ARBA00022989"/>
    </source>
</evidence>
<dbReference type="FunFam" id="1.10.510.10:FF:000084">
    <property type="entry name" value="Wall-associated receptor kinase 2"/>
    <property type="match status" value="1"/>
</dbReference>
<dbReference type="PANTHER" id="PTHR27005">
    <property type="entry name" value="WALL-ASSOCIATED RECEPTOR KINASE-LIKE 21"/>
    <property type="match status" value="1"/>
</dbReference>
<dbReference type="PROSITE" id="PS00010">
    <property type="entry name" value="ASX_HYDROXYL"/>
    <property type="match status" value="1"/>
</dbReference>
<evidence type="ECO:0000256" key="4">
    <source>
        <dbReference type="ARBA" id="ARBA00022692"/>
    </source>
</evidence>
<dbReference type="PANTHER" id="PTHR27005:SF394">
    <property type="entry name" value="OS02G0808100 PROTEIN"/>
    <property type="match status" value="1"/>
</dbReference>
<evidence type="ECO:0000313" key="17">
    <source>
        <dbReference type="EMBL" id="KAG6465992.1"/>
    </source>
</evidence>
<evidence type="ECO:0000256" key="2">
    <source>
        <dbReference type="ARBA" id="ARBA00022527"/>
    </source>
</evidence>
<dbReference type="InterPro" id="IPR017441">
    <property type="entry name" value="Protein_kinase_ATP_BS"/>
</dbReference>
<dbReference type="Pfam" id="PF07714">
    <property type="entry name" value="PK_Tyr_Ser-Thr"/>
    <property type="match status" value="1"/>
</dbReference>
<keyword evidence="4 14" id="KW-0812">Transmembrane</keyword>
<dbReference type="InterPro" id="IPR008271">
    <property type="entry name" value="Ser/Thr_kinase_AS"/>
</dbReference>
<evidence type="ECO:0000256" key="6">
    <source>
        <dbReference type="ARBA" id="ARBA00022741"/>
    </source>
</evidence>
<keyword evidence="18" id="KW-1185">Reference proteome</keyword>
<dbReference type="SMART" id="SM00220">
    <property type="entry name" value="S_TKc"/>
    <property type="match status" value="1"/>
</dbReference>
<keyword evidence="12" id="KW-0325">Glycoprotein</keyword>
<sequence length="713" mass="79142">MTETKQSMPFYYSFLLPLIVIATVATTVAASNITTLPGCPAKCGDIAVPYPFGIGAGCALESFQLTCNGTRLFFSNYEIDSISLDPPEVTIQLNASWKCYNATGYVVGQESPSFETGLTKPYRLSTRNTFAAVGCNTFAAFDDYEGYFASGCVSLCHQESVVVDGACYGVGCCRSPVPKDVWYYHPCSDDRFNKSQVVDFSPCSYWFLIDNDKFQFRAAESRMSGRGGFTTPVALDWAVRTPATSCEAARRNTSTYACRSDNNECYETTNGEGYLCNCSTGYRGNPYLAGGCQDINECDLKEEFPCYGQCTNNNGSYVCSCPSGQEGDPTREHGCRSKDSFTLALKIVTGAGVGVLFLLLLSLMAYLGSKRRRLIETKRRFFEQNGGLLLQKSITAKQSIGFRIFAEKELEKATNGFDDDRVLGTGGHGTVYKGVLDDRTEVAIKKSKVMDEGQRKEFAQELLILSQLNHKNVVKILGCCLEVEVPMLVYEYVPNGTLYGFIHRKEAISIDTRLKLAAEAAEALAYLHSSASPPIIHGDVKSANVLLDWDFSAKVSDFGASRLAPTDEVQLATLVQGTCGYLDPEYMVTSQLTEKSDVYSFGVVLLELLTRRKALCFERPEEDRCLAASFAKAMEKGRLEEVVDEQVLVTEGREAEYVIRDVAELARCCLRMTREERPAMREVAEALQRLRRWREHPWMRLDLEEEASLLGRD</sequence>
<evidence type="ECO:0000256" key="8">
    <source>
        <dbReference type="ARBA" id="ARBA00022840"/>
    </source>
</evidence>
<evidence type="ECO:0000256" key="10">
    <source>
        <dbReference type="ARBA" id="ARBA00023136"/>
    </source>
</evidence>
<dbReference type="InterPro" id="IPR000152">
    <property type="entry name" value="EGF-type_Asp/Asn_hydroxyl_site"/>
</dbReference>
<dbReference type="EMBL" id="JACMSC010000215">
    <property type="protein sequence ID" value="KAG6465992.1"/>
    <property type="molecule type" value="Genomic_DNA"/>
</dbReference>
<dbReference type="SMART" id="SM00179">
    <property type="entry name" value="EGF_CA"/>
    <property type="match status" value="1"/>
</dbReference>
<dbReference type="InterPro" id="IPR018097">
    <property type="entry name" value="EGF_Ca-bd_CS"/>
</dbReference>
<evidence type="ECO:0000259" key="16">
    <source>
        <dbReference type="PROSITE" id="PS50011"/>
    </source>
</evidence>
<dbReference type="InterPro" id="IPR001245">
    <property type="entry name" value="Ser-Thr/Tyr_kinase_cat_dom"/>
</dbReference>
<dbReference type="GO" id="GO:0004674">
    <property type="term" value="F:protein serine/threonine kinase activity"/>
    <property type="evidence" value="ECO:0007669"/>
    <property type="project" value="UniProtKB-KW"/>
</dbReference>
<feature type="binding site" evidence="13">
    <location>
        <position position="446"/>
    </location>
    <ligand>
        <name>ATP</name>
        <dbReference type="ChEBI" id="CHEBI:30616"/>
    </ligand>
</feature>